<evidence type="ECO:0000313" key="3">
    <source>
        <dbReference type="Proteomes" id="UP000095300"/>
    </source>
</evidence>
<feature type="chain" id="PRO_5009327869" evidence="1">
    <location>
        <begin position="20"/>
        <end position="230"/>
    </location>
</feature>
<dbReference type="VEuPathDB" id="VectorBase:SCAU014471"/>
<accession>A0A1I8Q706</accession>
<proteinExistence type="predicted"/>
<dbReference type="EnsemblMetazoa" id="SCAU014471-RA">
    <property type="protein sequence ID" value="SCAU014471-PA"/>
    <property type="gene ID" value="SCAU014471"/>
</dbReference>
<sequence length="230" mass="26878">MNKFLIAVFVIAAIQSSQTLPLDNENAVQSVKDTQRYKLIEDAYGNFQKSLWPVEVFPPMLNYIKDLKKWSENDAALKNSPQHVALRQSIGKCLELLEKLATDADNCELQIALRTEHERLKKLFKSQENHKLQEGWLMKYADMMLVMRPIMKKSSEKFHLWLATTVQTFINSLDANGKQENDDILHWYEKFAKEDDDIRQHILAIEFMGLFPDERPILETKCKIQFANNF</sequence>
<keyword evidence="3" id="KW-1185">Reference proteome</keyword>
<evidence type="ECO:0000256" key="1">
    <source>
        <dbReference type="SAM" id="SignalP"/>
    </source>
</evidence>
<keyword evidence="1" id="KW-0732">Signal</keyword>
<name>A0A1I8Q706_STOCA</name>
<gene>
    <name evidence="2" type="primary">106087701</name>
</gene>
<evidence type="ECO:0000313" key="2">
    <source>
        <dbReference type="EnsemblMetazoa" id="SCAU014471-PA"/>
    </source>
</evidence>
<protein>
    <submittedName>
        <fullName evidence="2">Uncharacterized protein</fullName>
    </submittedName>
</protein>
<dbReference type="KEGG" id="scac:106087701"/>
<organism evidence="2 3">
    <name type="scientific">Stomoxys calcitrans</name>
    <name type="common">Stable fly</name>
    <name type="synonym">Conops calcitrans</name>
    <dbReference type="NCBI Taxonomy" id="35570"/>
    <lineage>
        <taxon>Eukaryota</taxon>
        <taxon>Metazoa</taxon>
        <taxon>Ecdysozoa</taxon>
        <taxon>Arthropoda</taxon>
        <taxon>Hexapoda</taxon>
        <taxon>Insecta</taxon>
        <taxon>Pterygota</taxon>
        <taxon>Neoptera</taxon>
        <taxon>Endopterygota</taxon>
        <taxon>Diptera</taxon>
        <taxon>Brachycera</taxon>
        <taxon>Muscomorpha</taxon>
        <taxon>Muscoidea</taxon>
        <taxon>Muscidae</taxon>
        <taxon>Stomoxys</taxon>
    </lineage>
</organism>
<feature type="signal peptide" evidence="1">
    <location>
        <begin position="1"/>
        <end position="19"/>
    </location>
</feature>
<dbReference type="Proteomes" id="UP000095300">
    <property type="component" value="Unassembled WGS sequence"/>
</dbReference>
<dbReference type="AlphaFoldDB" id="A0A1I8Q706"/>
<reference evidence="2" key="1">
    <citation type="submission" date="2020-05" db="UniProtKB">
        <authorList>
            <consortium name="EnsemblMetazoa"/>
        </authorList>
    </citation>
    <scope>IDENTIFICATION</scope>
    <source>
        <strain evidence="2">USDA</strain>
    </source>
</reference>